<reference evidence="1 2" key="1">
    <citation type="journal article" date="2012" name="Appl. Environ. Microbiol.">
        <title>Genome Sequence of Thermotolerant Bacillus methanolicus: Features and Regulation Related to Methylotrophy and Production of L-Lysine and L-Glutamate from Methanol.</title>
        <authorList>
            <person name="Heggeset T.M."/>
            <person name="Krog A."/>
            <person name="Balzer S."/>
            <person name="Wentzel A."/>
            <person name="Ellingsen T.E."/>
            <person name="Brautaset T."/>
        </authorList>
    </citation>
    <scope>NUCLEOTIDE SEQUENCE [LARGE SCALE GENOMIC DNA]</scope>
    <source>
        <strain evidence="1 2">PB1</strain>
    </source>
</reference>
<dbReference type="EMBL" id="AFEU01000003">
    <property type="protein sequence ID" value="EIJ78775.1"/>
    <property type="molecule type" value="Genomic_DNA"/>
</dbReference>
<keyword evidence="2" id="KW-1185">Reference proteome</keyword>
<evidence type="ECO:0000313" key="1">
    <source>
        <dbReference type="EMBL" id="EIJ78775.1"/>
    </source>
</evidence>
<evidence type="ECO:0000313" key="2">
    <source>
        <dbReference type="Proteomes" id="UP000010523"/>
    </source>
</evidence>
<dbReference type="STRING" id="997296.PB1_14494"/>
<sequence>MALFPGSGIIELEVQAMEKKFVIKMIENCFKQYGHNRESLPLSEKECEQLYQKVMDLIEEEPLGNLYTIVNDVVYEYLTE</sequence>
<dbReference type="PATRIC" id="fig|997296.3.peg.3056"/>
<evidence type="ECO:0008006" key="3">
    <source>
        <dbReference type="Google" id="ProtNLM"/>
    </source>
</evidence>
<protein>
    <recommendedName>
        <fullName evidence="3">YqzH-like protein</fullName>
    </recommendedName>
</protein>
<proteinExistence type="predicted"/>
<dbReference type="Pfam" id="PF14164">
    <property type="entry name" value="YqzH"/>
    <property type="match status" value="1"/>
</dbReference>
<accession>I3DX04</accession>
<dbReference type="InterPro" id="IPR025546">
    <property type="entry name" value="YqzH"/>
</dbReference>
<organism evidence="1 2">
    <name type="scientific">Bacillus methanolicus PB1</name>
    <dbReference type="NCBI Taxonomy" id="997296"/>
    <lineage>
        <taxon>Bacteria</taxon>
        <taxon>Bacillati</taxon>
        <taxon>Bacillota</taxon>
        <taxon>Bacilli</taxon>
        <taxon>Bacillales</taxon>
        <taxon>Bacillaceae</taxon>
        <taxon>Bacillus</taxon>
    </lineage>
</organism>
<comment type="caution">
    <text evidence="1">The sequence shown here is derived from an EMBL/GenBank/DDBJ whole genome shotgun (WGS) entry which is preliminary data.</text>
</comment>
<gene>
    <name evidence="1" type="ORF">PB1_14494</name>
</gene>
<dbReference type="eggNOG" id="ENOG502ZFSH">
    <property type="taxonomic scope" value="Bacteria"/>
</dbReference>
<dbReference type="Proteomes" id="UP000010523">
    <property type="component" value="Unassembled WGS sequence"/>
</dbReference>
<name>I3DX04_BACMT</name>
<dbReference type="AlphaFoldDB" id="I3DX04"/>